<sequence>MAAELRYMKSLCFGPPPGKVRRIAPRNVLASVPSFFLSSIPKSFPEQFSPNPVHFFGWGVDGFFVANESGDDPRSGVRHEDKGAWLRSCISRLKPKIAFNSHTRANHPVWGLGRRMFLDNPLNIKVQMLSYLPKCYIMDAVAMLLSSEHVRANKLYSAFVMTPTFQGYLYAYPAPAFCHCYYRSRIFAVPTLSFYEPQ</sequence>
<proteinExistence type="predicted"/>
<comment type="caution">
    <text evidence="1">The sequence shown here is derived from an EMBL/GenBank/DDBJ whole genome shotgun (WGS) entry which is preliminary data.</text>
</comment>
<name>A0A811MNT8_9POAL</name>
<accession>A0A811MNT8</accession>
<evidence type="ECO:0000313" key="2">
    <source>
        <dbReference type="Proteomes" id="UP000604825"/>
    </source>
</evidence>
<dbReference type="EMBL" id="CAJGYO010000002">
    <property type="protein sequence ID" value="CAD6212656.1"/>
    <property type="molecule type" value="Genomic_DNA"/>
</dbReference>
<protein>
    <submittedName>
        <fullName evidence="1">Uncharacterized protein</fullName>
    </submittedName>
</protein>
<dbReference type="AlphaFoldDB" id="A0A811MNT8"/>
<reference evidence="1" key="1">
    <citation type="submission" date="2020-10" db="EMBL/GenBank/DDBJ databases">
        <authorList>
            <person name="Han B."/>
            <person name="Lu T."/>
            <person name="Zhao Q."/>
            <person name="Huang X."/>
            <person name="Zhao Y."/>
        </authorList>
    </citation>
    <scope>NUCLEOTIDE SEQUENCE</scope>
</reference>
<evidence type="ECO:0000313" key="1">
    <source>
        <dbReference type="EMBL" id="CAD6212656.1"/>
    </source>
</evidence>
<dbReference type="Proteomes" id="UP000604825">
    <property type="component" value="Unassembled WGS sequence"/>
</dbReference>
<organism evidence="1 2">
    <name type="scientific">Miscanthus lutarioriparius</name>
    <dbReference type="NCBI Taxonomy" id="422564"/>
    <lineage>
        <taxon>Eukaryota</taxon>
        <taxon>Viridiplantae</taxon>
        <taxon>Streptophyta</taxon>
        <taxon>Embryophyta</taxon>
        <taxon>Tracheophyta</taxon>
        <taxon>Spermatophyta</taxon>
        <taxon>Magnoliopsida</taxon>
        <taxon>Liliopsida</taxon>
        <taxon>Poales</taxon>
        <taxon>Poaceae</taxon>
        <taxon>PACMAD clade</taxon>
        <taxon>Panicoideae</taxon>
        <taxon>Andropogonodae</taxon>
        <taxon>Andropogoneae</taxon>
        <taxon>Saccharinae</taxon>
        <taxon>Miscanthus</taxon>
    </lineage>
</organism>
<keyword evidence="2" id="KW-1185">Reference proteome</keyword>
<gene>
    <name evidence="1" type="ORF">NCGR_LOCUS8428</name>
</gene>